<name>A0A7Y0L047_9FIRM</name>
<gene>
    <name evidence="2" type="ORF">HIJ39_00705</name>
</gene>
<sequence length="85" mass="9418">MLLVTVGAAFVVAALFVRVLRPLLVVVLALTALLWILPQIPVKNATFQSVVLIAGLVRHVLHHSVQNGLIQYRRWGTAMLSHHHL</sequence>
<evidence type="ECO:0000256" key="1">
    <source>
        <dbReference type="SAM" id="Phobius"/>
    </source>
</evidence>
<organism evidence="2 3">
    <name type="scientific">Sulfobacillus harzensis</name>
    <dbReference type="NCBI Taxonomy" id="2729629"/>
    <lineage>
        <taxon>Bacteria</taxon>
        <taxon>Bacillati</taxon>
        <taxon>Bacillota</taxon>
        <taxon>Clostridia</taxon>
        <taxon>Eubacteriales</taxon>
        <taxon>Clostridiales Family XVII. Incertae Sedis</taxon>
        <taxon>Sulfobacillus</taxon>
    </lineage>
</organism>
<keyword evidence="1" id="KW-0812">Transmembrane</keyword>
<keyword evidence="3" id="KW-1185">Reference proteome</keyword>
<accession>A0A7Y0L047</accession>
<dbReference type="Proteomes" id="UP000533476">
    <property type="component" value="Unassembled WGS sequence"/>
</dbReference>
<dbReference type="EMBL" id="JABBVZ010000002">
    <property type="protein sequence ID" value="NMP20879.1"/>
    <property type="molecule type" value="Genomic_DNA"/>
</dbReference>
<feature type="transmembrane region" description="Helical" evidence="1">
    <location>
        <begin position="6"/>
        <end position="37"/>
    </location>
</feature>
<dbReference type="AlphaFoldDB" id="A0A7Y0L047"/>
<comment type="caution">
    <text evidence="2">The sequence shown here is derived from an EMBL/GenBank/DDBJ whole genome shotgun (WGS) entry which is preliminary data.</text>
</comment>
<keyword evidence="1" id="KW-0472">Membrane</keyword>
<dbReference type="RefSeq" id="WP_169095668.1">
    <property type="nucleotide sequence ID" value="NZ_JABBVZ010000002.1"/>
</dbReference>
<proteinExistence type="predicted"/>
<evidence type="ECO:0000313" key="3">
    <source>
        <dbReference type="Proteomes" id="UP000533476"/>
    </source>
</evidence>
<protein>
    <submittedName>
        <fullName evidence="2">Uncharacterized protein</fullName>
    </submittedName>
</protein>
<keyword evidence="1" id="KW-1133">Transmembrane helix</keyword>
<evidence type="ECO:0000313" key="2">
    <source>
        <dbReference type="EMBL" id="NMP20879.1"/>
    </source>
</evidence>
<reference evidence="2 3" key="1">
    <citation type="submission" date="2020-04" db="EMBL/GenBank/DDBJ databases">
        <authorList>
            <person name="Zhang R."/>
            <person name="Schippers A."/>
        </authorList>
    </citation>
    <scope>NUCLEOTIDE SEQUENCE [LARGE SCALE GENOMIC DNA]</scope>
    <source>
        <strain evidence="2 3">DSM 109850</strain>
    </source>
</reference>